<evidence type="ECO:0000256" key="1">
    <source>
        <dbReference type="ARBA" id="ARBA00022723"/>
    </source>
</evidence>
<reference evidence="7 8" key="1">
    <citation type="journal article" date="2018" name="PLoS Genet.">
        <title>Population sequencing reveals clonal diversity and ancestral inbreeding in the grapevine cultivar Chardonnay.</title>
        <authorList>
            <person name="Roach M.J."/>
            <person name="Johnson D.L."/>
            <person name="Bohlmann J."/>
            <person name="van Vuuren H.J."/>
            <person name="Jones S.J."/>
            <person name="Pretorius I.S."/>
            <person name="Schmidt S.A."/>
            <person name="Borneman A.R."/>
        </authorList>
    </citation>
    <scope>NUCLEOTIDE SEQUENCE [LARGE SCALE GENOMIC DNA]</scope>
    <source>
        <strain evidence="8">cv. Chardonnay</strain>
        <tissue evidence="7">Leaf</tissue>
    </source>
</reference>
<dbReference type="PANTHER" id="PTHR33021:SF193">
    <property type="entry name" value="OS06G0218600 PROTEIN"/>
    <property type="match status" value="1"/>
</dbReference>
<keyword evidence="5" id="KW-1133">Transmembrane helix</keyword>
<evidence type="ECO:0000259" key="6">
    <source>
        <dbReference type="PROSITE" id="PS51485"/>
    </source>
</evidence>
<dbReference type="AlphaFoldDB" id="A0A438C4M4"/>
<feature type="transmembrane region" description="Helical" evidence="5">
    <location>
        <begin position="335"/>
        <end position="354"/>
    </location>
</feature>
<evidence type="ECO:0000256" key="2">
    <source>
        <dbReference type="ARBA" id="ARBA00023008"/>
    </source>
</evidence>
<dbReference type="FunFam" id="2.60.40.420:FF:000003">
    <property type="entry name" value="Blue copper"/>
    <property type="match status" value="1"/>
</dbReference>
<dbReference type="OrthoDB" id="206968at2759"/>
<dbReference type="PROSITE" id="PS51485">
    <property type="entry name" value="PHYTOCYANIN"/>
    <property type="match status" value="1"/>
</dbReference>
<feature type="domain" description="Phytocyanin" evidence="6">
    <location>
        <begin position="191"/>
        <end position="289"/>
    </location>
</feature>
<dbReference type="SUPFAM" id="SSF49503">
    <property type="entry name" value="Cupredoxins"/>
    <property type="match status" value="1"/>
</dbReference>
<keyword evidence="1" id="KW-0479">Metal-binding</keyword>
<proteinExistence type="predicted"/>
<evidence type="ECO:0000313" key="8">
    <source>
        <dbReference type="Proteomes" id="UP000288805"/>
    </source>
</evidence>
<gene>
    <name evidence="7" type="primary">BCP_5</name>
    <name evidence="7" type="ORF">CK203_078626</name>
</gene>
<dbReference type="Gene3D" id="2.60.40.420">
    <property type="entry name" value="Cupredoxins - blue copper proteins"/>
    <property type="match status" value="1"/>
</dbReference>
<dbReference type="GO" id="GO:0009055">
    <property type="term" value="F:electron transfer activity"/>
    <property type="evidence" value="ECO:0007669"/>
    <property type="project" value="InterPro"/>
</dbReference>
<dbReference type="InterPro" id="IPR008972">
    <property type="entry name" value="Cupredoxin"/>
</dbReference>
<keyword evidence="5" id="KW-0812">Transmembrane</keyword>
<dbReference type="GO" id="GO:0046872">
    <property type="term" value="F:metal ion binding"/>
    <property type="evidence" value="ECO:0007669"/>
    <property type="project" value="UniProtKB-KW"/>
</dbReference>
<sequence>MFVVWIRFRCTLMQHSDPDVPRGYQLPLMLADILVCLHIISSNHPRFATSRTAASLLNIPCPRQKICWAAETLRNKRMYTSGSHLFDFKWFLEGNITQGSRLTCVLGEQGDGGPTEYVVASEECCCYKTNHQNWHGNKEYGHPLSWALGMESDPSHPNGSNPHSLTHKMAGVGVVCVVFLVLCAVMPSLATDYTVGDSTGWTMGADYSTWTSGKTFVVGDTLVFNYGGGHTVDEVSASDYSTCTVGNAITSDSTGATTISLKKTGTHYFICGVIGHCGSGMKLAVTVESGKTTAPPTSSSATPSSGAATTSPATPTATTTTTPSSTVAHSSAGNAFSPFVAVVITWLALFLLVLS</sequence>
<dbReference type="CDD" id="cd04216">
    <property type="entry name" value="Phytocyanin"/>
    <property type="match status" value="1"/>
</dbReference>
<keyword evidence="2" id="KW-0186">Copper</keyword>
<comment type="caution">
    <text evidence="7">The sequence shown here is derived from an EMBL/GenBank/DDBJ whole genome shotgun (WGS) entry which is preliminary data.</text>
</comment>
<name>A0A438C4M4_VITVI</name>
<evidence type="ECO:0000256" key="3">
    <source>
        <dbReference type="ARBA" id="ARBA00023180"/>
    </source>
</evidence>
<feature type="transmembrane region" description="Helical" evidence="5">
    <location>
        <begin position="170"/>
        <end position="190"/>
    </location>
</feature>
<evidence type="ECO:0000313" key="7">
    <source>
        <dbReference type="EMBL" id="RVW17866.1"/>
    </source>
</evidence>
<dbReference type="InterPro" id="IPR039391">
    <property type="entry name" value="Phytocyanin-like"/>
</dbReference>
<dbReference type="InterPro" id="IPR003245">
    <property type="entry name" value="Phytocyanin_dom"/>
</dbReference>
<accession>A0A438C4M4</accession>
<evidence type="ECO:0000256" key="5">
    <source>
        <dbReference type="SAM" id="Phobius"/>
    </source>
</evidence>
<feature type="region of interest" description="Disordered" evidence="4">
    <location>
        <begin position="292"/>
        <end position="327"/>
    </location>
</feature>
<keyword evidence="5" id="KW-0472">Membrane</keyword>
<dbReference type="EMBL" id="QGNW01002573">
    <property type="protein sequence ID" value="RVW17866.1"/>
    <property type="molecule type" value="Genomic_DNA"/>
</dbReference>
<protein>
    <submittedName>
        <fullName evidence="7">Blue copper protein</fullName>
    </submittedName>
</protein>
<dbReference type="PANTHER" id="PTHR33021">
    <property type="entry name" value="BLUE COPPER PROTEIN"/>
    <property type="match status" value="1"/>
</dbReference>
<keyword evidence="3" id="KW-0325">Glycoprotein</keyword>
<organism evidence="7 8">
    <name type="scientific">Vitis vinifera</name>
    <name type="common">Grape</name>
    <dbReference type="NCBI Taxonomy" id="29760"/>
    <lineage>
        <taxon>Eukaryota</taxon>
        <taxon>Viridiplantae</taxon>
        <taxon>Streptophyta</taxon>
        <taxon>Embryophyta</taxon>
        <taxon>Tracheophyta</taxon>
        <taxon>Spermatophyta</taxon>
        <taxon>Magnoliopsida</taxon>
        <taxon>eudicotyledons</taxon>
        <taxon>Gunneridae</taxon>
        <taxon>Pentapetalae</taxon>
        <taxon>rosids</taxon>
        <taxon>Vitales</taxon>
        <taxon>Vitaceae</taxon>
        <taxon>Viteae</taxon>
        <taxon>Vitis</taxon>
    </lineage>
</organism>
<dbReference type="Pfam" id="PF02298">
    <property type="entry name" value="Cu_bind_like"/>
    <property type="match status" value="1"/>
</dbReference>
<evidence type="ECO:0000256" key="4">
    <source>
        <dbReference type="SAM" id="MobiDB-lite"/>
    </source>
</evidence>
<dbReference type="Proteomes" id="UP000288805">
    <property type="component" value="Unassembled WGS sequence"/>
</dbReference>